<dbReference type="OrthoDB" id="767661at2759"/>
<dbReference type="AlphaFoldDB" id="A0A8K0HKU3"/>
<dbReference type="Pfam" id="PF01535">
    <property type="entry name" value="PPR"/>
    <property type="match status" value="3"/>
</dbReference>
<dbReference type="Proteomes" id="UP000796880">
    <property type="component" value="Unassembled WGS sequence"/>
</dbReference>
<dbReference type="Gene3D" id="1.25.40.10">
    <property type="entry name" value="Tetratricopeptide repeat domain"/>
    <property type="match status" value="4"/>
</dbReference>
<name>A0A8K0HKU3_9ROSA</name>
<sequence length="870" mass="99452">MTAAKAKSLSSLFRSAVKAKNSSSSSPAEEGNFKEFLSLVGSVTSSQAVTKRPIKPLFETSQFLHDKSSQRSAGDFTLSSFMLDETSSSDHISDNSPDMQGIASEQSEERGLDIPWFGDLLKKNISSRRKEVSRERKQKWIYKSSQDSRFNQLVKMCGAMLGTEITVDIFGRLGRETGIKEYNALMKICVEDAKKSSNEEVALQQIHKAFRLFKSMKERGFQLEEETYGPFLAYLIEMEMVKEFYFFHGVIKGENTCSLSRLGYYEMLLCIRVNNEQKIQELCNYVMNNDDEENKSSLLENYLLALCESDRKKELLQLLEIIDITKFSVDSVASIFKALGTLLLESFAERLFMVLKASDYEEENITNFIYSYAVGIPNSKVEDVISSFKNLHVKLEVTPSRASYEKLILYCCDSLKVHSALDLVDEMYEVGLTLSMEALHTILHALEESCNFNLVHRAYSLISRHNLKPNCETFRIMITLCVRMKNFDGAYRMLNDLEKMNLKPTVIMYNAIMGGYFREKNIYGGMRVLKQMEEADVKPDSKTYSYLISNCESEGDVDKYYEELKHSGIKDTKHVNMALINAYASFGQFEKAKQLVSGELRFPYKSLIEEKSVLAQALASHGQWSDALDIYKEFKQAGSTMEPKALISLIEHIPYDGELSTLLQLLEEFNDSDYWVDGCCRVILYCVRYKHLSPAINLLKQLKDKFCNNELALGRLFDEVFCLIGELDPTYLQIGLDLLHAVKHELGLTPSRKCLDFLLHACMEAKDLNNVMLIWKEYKEAGLPYNVLTFLRMYKALLAAGDLKAAKLFLTKIPKDDPDVRFLIKEMQTTYIEKPSTKKENFAKKKSICILKPPISVDDIDKKKKKKEED</sequence>
<evidence type="ECO:0000256" key="2">
    <source>
        <dbReference type="PROSITE-ProRule" id="PRU00708"/>
    </source>
</evidence>
<dbReference type="InterPro" id="IPR002885">
    <property type="entry name" value="PPR_rpt"/>
</dbReference>
<dbReference type="InterPro" id="IPR011990">
    <property type="entry name" value="TPR-like_helical_dom_sf"/>
</dbReference>
<feature type="repeat" description="PPR" evidence="2">
    <location>
        <begin position="505"/>
        <end position="539"/>
    </location>
</feature>
<evidence type="ECO:0000259" key="3">
    <source>
        <dbReference type="Pfam" id="PF17177"/>
    </source>
</evidence>
<evidence type="ECO:0000313" key="5">
    <source>
        <dbReference type="Proteomes" id="UP000796880"/>
    </source>
</evidence>
<accession>A0A8K0HKU3</accession>
<protein>
    <recommendedName>
        <fullName evidence="3">PROP1-like PPR domain-containing protein</fullName>
    </recommendedName>
</protein>
<organism evidence="4 5">
    <name type="scientific">Rhamnella rubrinervis</name>
    <dbReference type="NCBI Taxonomy" id="2594499"/>
    <lineage>
        <taxon>Eukaryota</taxon>
        <taxon>Viridiplantae</taxon>
        <taxon>Streptophyta</taxon>
        <taxon>Embryophyta</taxon>
        <taxon>Tracheophyta</taxon>
        <taxon>Spermatophyta</taxon>
        <taxon>Magnoliopsida</taxon>
        <taxon>eudicotyledons</taxon>
        <taxon>Gunneridae</taxon>
        <taxon>Pentapetalae</taxon>
        <taxon>rosids</taxon>
        <taxon>fabids</taxon>
        <taxon>Rosales</taxon>
        <taxon>Rhamnaceae</taxon>
        <taxon>rhamnoid group</taxon>
        <taxon>Rhamneae</taxon>
        <taxon>Rhamnella</taxon>
    </lineage>
</organism>
<dbReference type="PROSITE" id="PS51375">
    <property type="entry name" value="PPR"/>
    <property type="match status" value="2"/>
</dbReference>
<feature type="repeat" description="PPR" evidence="2">
    <location>
        <begin position="470"/>
        <end position="504"/>
    </location>
</feature>
<comment type="caution">
    <text evidence="4">The sequence shown here is derived from an EMBL/GenBank/DDBJ whole genome shotgun (WGS) entry which is preliminary data.</text>
</comment>
<gene>
    <name evidence="4" type="ORF">FNV43_RR03965</name>
</gene>
<dbReference type="EMBL" id="VOIH02000002">
    <property type="protein sequence ID" value="KAF3453525.1"/>
    <property type="molecule type" value="Genomic_DNA"/>
</dbReference>
<feature type="domain" description="PROP1-like PPR" evidence="3">
    <location>
        <begin position="403"/>
        <end position="565"/>
    </location>
</feature>
<proteinExistence type="predicted"/>
<dbReference type="Pfam" id="PF17177">
    <property type="entry name" value="PPR_long"/>
    <property type="match status" value="1"/>
</dbReference>
<dbReference type="NCBIfam" id="TIGR00756">
    <property type="entry name" value="PPR"/>
    <property type="match status" value="2"/>
</dbReference>
<evidence type="ECO:0000313" key="4">
    <source>
        <dbReference type="EMBL" id="KAF3453525.1"/>
    </source>
</evidence>
<reference evidence="4" key="1">
    <citation type="submission" date="2020-03" db="EMBL/GenBank/DDBJ databases">
        <title>A high-quality chromosome-level genome assembly of a woody plant with both climbing and erect habits, Rhamnella rubrinervis.</title>
        <authorList>
            <person name="Lu Z."/>
            <person name="Yang Y."/>
            <person name="Zhu X."/>
            <person name="Sun Y."/>
        </authorList>
    </citation>
    <scope>NUCLEOTIDE SEQUENCE</scope>
    <source>
        <strain evidence="4">BYM</strain>
        <tissue evidence="4">Leaf</tissue>
    </source>
</reference>
<dbReference type="PANTHER" id="PTHR47262">
    <property type="entry name" value="OS02G0132600 PROTEIN"/>
    <property type="match status" value="1"/>
</dbReference>
<keyword evidence="5" id="KW-1185">Reference proteome</keyword>
<evidence type="ECO:0000256" key="1">
    <source>
        <dbReference type="ARBA" id="ARBA00022737"/>
    </source>
</evidence>
<dbReference type="InterPro" id="IPR033443">
    <property type="entry name" value="PROP1-like_PPR_dom"/>
</dbReference>
<dbReference type="PANTHER" id="PTHR47262:SF1">
    <property type="entry name" value="OS02G0132600 PROTEIN"/>
    <property type="match status" value="1"/>
</dbReference>
<keyword evidence="1" id="KW-0677">Repeat</keyword>